<sequence length="91" mass="10111">MKSVRITDLLISPSCSEITVAVEGLIIVVILRSQRSAEMRPSSPYQTHYTENVTTATDDARQNACLCQDFVVGELWFSRWRVSGGSNHGHS</sequence>
<proteinExistence type="predicted"/>
<organism evidence="1 2">
    <name type="scientific">Datura stramonium</name>
    <name type="common">Jimsonweed</name>
    <name type="synonym">Common thornapple</name>
    <dbReference type="NCBI Taxonomy" id="4076"/>
    <lineage>
        <taxon>Eukaryota</taxon>
        <taxon>Viridiplantae</taxon>
        <taxon>Streptophyta</taxon>
        <taxon>Embryophyta</taxon>
        <taxon>Tracheophyta</taxon>
        <taxon>Spermatophyta</taxon>
        <taxon>Magnoliopsida</taxon>
        <taxon>eudicotyledons</taxon>
        <taxon>Gunneridae</taxon>
        <taxon>Pentapetalae</taxon>
        <taxon>asterids</taxon>
        <taxon>lamiids</taxon>
        <taxon>Solanales</taxon>
        <taxon>Solanaceae</taxon>
        <taxon>Solanoideae</taxon>
        <taxon>Datureae</taxon>
        <taxon>Datura</taxon>
    </lineage>
</organism>
<dbReference type="Proteomes" id="UP000823775">
    <property type="component" value="Unassembled WGS sequence"/>
</dbReference>
<accession>A0ABS8WTF6</accession>
<protein>
    <submittedName>
        <fullName evidence="1">Uncharacterized protein</fullName>
    </submittedName>
</protein>
<keyword evidence="2" id="KW-1185">Reference proteome</keyword>
<dbReference type="EMBL" id="JACEIK010010614">
    <property type="protein sequence ID" value="MCE3215265.1"/>
    <property type="molecule type" value="Genomic_DNA"/>
</dbReference>
<comment type="caution">
    <text evidence="1">The sequence shown here is derived from an EMBL/GenBank/DDBJ whole genome shotgun (WGS) entry which is preliminary data.</text>
</comment>
<gene>
    <name evidence="1" type="ORF">HAX54_001581</name>
</gene>
<evidence type="ECO:0000313" key="2">
    <source>
        <dbReference type="Proteomes" id="UP000823775"/>
    </source>
</evidence>
<name>A0ABS8WTF6_DATST</name>
<feature type="non-terminal residue" evidence="1">
    <location>
        <position position="91"/>
    </location>
</feature>
<reference evidence="1 2" key="1">
    <citation type="journal article" date="2021" name="BMC Genomics">
        <title>Datura genome reveals duplications of psychoactive alkaloid biosynthetic genes and high mutation rate following tissue culture.</title>
        <authorList>
            <person name="Rajewski A."/>
            <person name="Carter-House D."/>
            <person name="Stajich J."/>
            <person name="Litt A."/>
        </authorList>
    </citation>
    <scope>NUCLEOTIDE SEQUENCE [LARGE SCALE GENOMIC DNA]</scope>
    <source>
        <strain evidence="1">AR-01</strain>
    </source>
</reference>
<evidence type="ECO:0000313" key="1">
    <source>
        <dbReference type="EMBL" id="MCE3215265.1"/>
    </source>
</evidence>